<dbReference type="Proteomes" id="UP000030832">
    <property type="component" value="Unassembled WGS sequence"/>
</dbReference>
<dbReference type="InterPro" id="IPR051695">
    <property type="entry name" value="Phosphoglycerate_Mutase"/>
</dbReference>
<dbReference type="GO" id="GO:0005829">
    <property type="term" value="C:cytosol"/>
    <property type="evidence" value="ECO:0007669"/>
    <property type="project" value="TreeGrafter"/>
</dbReference>
<feature type="active site" description="Proton donor/acceptor" evidence="2">
    <location>
        <position position="81"/>
    </location>
</feature>
<evidence type="ECO:0000256" key="2">
    <source>
        <dbReference type="PIRSR" id="PIRSR613078-1"/>
    </source>
</evidence>
<reference evidence="4 5" key="1">
    <citation type="submission" date="2014-09" db="EMBL/GenBank/DDBJ databases">
        <title>Genome sequencing and annotation of Bacillus Okhensis strain Kh10-101T.</title>
        <authorList>
            <person name="Prakash J.S."/>
        </authorList>
    </citation>
    <scope>NUCLEOTIDE SEQUENCE [LARGE SCALE GENOMIC DNA]</scope>
    <source>
        <strain evidence="5">Kh10-101T</strain>
    </source>
</reference>
<feature type="binding site" evidence="3">
    <location>
        <position position="57"/>
    </location>
    <ligand>
        <name>substrate</name>
    </ligand>
</feature>
<sequence>MNLYLIRHGESEGNVSGLIQGCKDFPLSDLGEQQVELVADYFKDVQLDYLYSSDLTRAYHTAKAIGALQNRTVHKWEKVREVYLGPLQGLTRTEIYETFPVVNETSILTSGIPGTETVQELTERCQHVIDQMLLAHQGDHVGIVSHGGFISIFLMYLLTGEKWYTFHRPFQINNTGITHIEWSKRSNKPLIHYTNKTAHLESLVNQHSKKGLL</sequence>
<dbReference type="GO" id="GO:0045820">
    <property type="term" value="P:negative regulation of glycolytic process"/>
    <property type="evidence" value="ECO:0007669"/>
    <property type="project" value="TreeGrafter"/>
</dbReference>
<dbReference type="Gene3D" id="3.40.50.1240">
    <property type="entry name" value="Phosphoglycerate mutase-like"/>
    <property type="match status" value="1"/>
</dbReference>
<dbReference type="GO" id="GO:0004331">
    <property type="term" value="F:fructose-2,6-bisphosphate 2-phosphatase activity"/>
    <property type="evidence" value="ECO:0007669"/>
    <property type="project" value="TreeGrafter"/>
</dbReference>
<dbReference type="EMBL" id="JRJU01000003">
    <property type="protein sequence ID" value="KHF41309.1"/>
    <property type="molecule type" value="Genomic_DNA"/>
</dbReference>
<dbReference type="SUPFAM" id="SSF53254">
    <property type="entry name" value="Phosphoglycerate mutase-like"/>
    <property type="match status" value="1"/>
</dbReference>
<accession>A0A0B0IMM1</accession>
<evidence type="ECO:0000313" key="4">
    <source>
        <dbReference type="EMBL" id="KHF41309.1"/>
    </source>
</evidence>
<dbReference type="Pfam" id="PF00300">
    <property type="entry name" value="His_Phos_1"/>
    <property type="match status" value="1"/>
</dbReference>
<dbReference type="CDD" id="cd07067">
    <property type="entry name" value="HP_PGM_like"/>
    <property type="match status" value="1"/>
</dbReference>
<keyword evidence="1" id="KW-0378">Hydrolase</keyword>
<dbReference type="SMART" id="SM00855">
    <property type="entry name" value="PGAM"/>
    <property type="match status" value="1"/>
</dbReference>
<proteinExistence type="predicted"/>
<dbReference type="InterPro" id="IPR001345">
    <property type="entry name" value="PG/BPGM_mutase_AS"/>
</dbReference>
<dbReference type="OrthoDB" id="9782128at2"/>
<dbReference type="AlphaFoldDB" id="A0A0B0IMM1"/>
<name>A0A0B0IMM1_9BACI</name>
<comment type="caution">
    <text evidence="4">The sequence shown here is derived from an EMBL/GenBank/DDBJ whole genome shotgun (WGS) entry which is preliminary data.</text>
</comment>
<dbReference type="InterPro" id="IPR013078">
    <property type="entry name" value="His_Pase_superF_clade-1"/>
</dbReference>
<gene>
    <name evidence="4" type="ORF">LQ50_03470</name>
</gene>
<dbReference type="InterPro" id="IPR029033">
    <property type="entry name" value="His_PPase_superfam"/>
</dbReference>
<evidence type="ECO:0000256" key="1">
    <source>
        <dbReference type="ARBA" id="ARBA00022801"/>
    </source>
</evidence>
<dbReference type="PROSITE" id="PS00175">
    <property type="entry name" value="PG_MUTASE"/>
    <property type="match status" value="1"/>
</dbReference>
<keyword evidence="5" id="KW-1185">Reference proteome</keyword>
<dbReference type="RefSeq" id="WP_034626174.1">
    <property type="nucleotide sequence ID" value="NZ_JRJU01000003.1"/>
</dbReference>
<evidence type="ECO:0000313" key="5">
    <source>
        <dbReference type="Proteomes" id="UP000030832"/>
    </source>
</evidence>
<feature type="binding site" evidence="3">
    <location>
        <begin position="7"/>
        <end position="14"/>
    </location>
    <ligand>
        <name>substrate</name>
    </ligand>
</feature>
<dbReference type="PANTHER" id="PTHR46517:SF1">
    <property type="entry name" value="FRUCTOSE-2,6-BISPHOSPHATASE TIGAR"/>
    <property type="match status" value="1"/>
</dbReference>
<dbReference type="eggNOG" id="COG0406">
    <property type="taxonomic scope" value="Bacteria"/>
</dbReference>
<evidence type="ECO:0000256" key="3">
    <source>
        <dbReference type="PIRSR" id="PIRSR613078-2"/>
    </source>
</evidence>
<protein>
    <submittedName>
        <fullName evidence="4">Phosphoglycerate mutase</fullName>
    </submittedName>
</protein>
<dbReference type="GO" id="GO:0043456">
    <property type="term" value="P:regulation of pentose-phosphate shunt"/>
    <property type="evidence" value="ECO:0007669"/>
    <property type="project" value="TreeGrafter"/>
</dbReference>
<feature type="active site" description="Tele-phosphohistidine intermediate" evidence="2">
    <location>
        <position position="8"/>
    </location>
</feature>
<organism evidence="4 5">
    <name type="scientific">Halalkalibacter okhensis</name>
    <dbReference type="NCBI Taxonomy" id="333138"/>
    <lineage>
        <taxon>Bacteria</taxon>
        <taxon>Bacillati</taxon>
        <taxon>Bacillota</taxon>
        <taxon>Bacilli</taxon>
        <taxon>Bacillales</taxon>
        <taxon>Bacillaceae</taxon>
        <taxon>Halalkalibacter</taxon>
    </lineage>
</organism>
<dbReference type="PANTHER" id="PTHR46517">
    <property type="entry name" value="FRUCTOSE-2,6-BISPHOSPHATASE TIGAR"/>
    <property type="match status" value="1"/>
</dbReference>
<dbReference type="STRING" id="333138.LQ50_03470"/>